<keyword evidence="2" id="KW-0732">Signal</keyword>
<evidence type="ECO:0000256" key="1">
    <source>
        <dbReference type="SAM" id="MobiDB-lite"/>
    </source>
</evidence>
<feature type="compositionally biased region" description="Pro residues" evidence="1">
    <location>
        <begin position="76"/>
        <end position="87"/>
    </location>
</feature>
<sequence>MKTKLNLWSGTLVLLASGAVASDTAWFSDSPLQATYTALARHQPLLAWQELQLTLSQSPLSPQSLTQPSLSLKAAAPPPASQNHPPPWHWLPVKTAILSQTDCGRQLTQGPALPGRLRVDFISKSGAADLGYQIKLAAESVSQTMTLRLLAPDSKTLLSARFSPQAQYAEAESEEFLTPPAPGLYQLVINDHPYPLIIAGLSDNPWLQLENTASPRLKLDLPPSQPSCAPAFAHWQWFDAQYNLVGPRQPVIASGAEPIAELPATIPPKAVRLSAAVSQYEYQSGIKVTYIQRMAMPFPARQQDAATNSANVK</sequence>
<feature type="signal peptide" evidence="2">
    <location>
        <begin position="1"/>
        <end position="21"/>
    </location>
</feature>
<dbReference type="Proteomes" id="UP001057998">
    <property type="component" value="Chromosome 2"/>
</dbReference>
<reference evidence="3" key="1">
    <citation type="submission" date="2022-07" db="EMBL/GenBank/DDBJ databases">
        <title>Genome sequencing of Photobacterium atrarenae GJH2-4.</title>
        <authorList>
            <person name="Park S.-J."/>
        </authorList>
    </citation>
    <scope>NUCLEOTIDE SEQUENCE</scope>
    <source>
        <strain evidence="3">GJH2-4</strain>
    </source>
</reference>
<accession>A0ABY5GNR8</accession>
<feature type="region of interest" description="Disordered" evidence="1">
    <location>
        <begin position="59"/>
        <end position="87"/>
    </location>
</feature>
<feature type="compositionally biased region" description="Low complexity" evidence="1">
    <location>
        <begin position="59"/>
        <end position="75"/>
    </location>
</feature>
<name>A0ABY5GNR8_9GAMM</name>
<keyword evidence="4" id="KW-1185">Reference proteome</keyword>
<proteinExistence type="predicted"/>
<evidence type="ECO:0000313" key="4">
    <source>
        <dbReference type="Proteomes" id="UP001057998"/>
    </source>
</evidence>
<gene>
    <name evidence="3" type="ORF">NNL38_18510</name>
</gene>
<organism evidence="3 4">
    <name type="scientific">Photobacterium atrarenae</name>
    <dbReference type="NCBI Taxonomy" id="865757"/>
    <lineage>
        <taxon>Bacteria</taxon>
        <taxon>Pseudomonadati</taxon>
        <taxon>Pseudomonadota</taxon>
        <taxon>Gammaproteobacteria</taxon>
        <taxon>Vibrionales</taxon>
        <taxon>Vibrionaceae</taxon>
        <taxon>Photobacterium</taxon>
    </lineage>
</organism>
<feature type="chain" id="PRO_5045267934" evidence="2">
    <location>
        <begin position="22"/>
        <end position="313"/>
    </location>
</feature>
<dbReference type="RefSeq" id="WP_255391918.1">
    <property type="nucleotide sequence ID" value="NZ_CP101509.1"/>
</dbReference>
<dbReference type="InterPro" id="IPR021290">
    <property type="entry name" value="DUF2861"/>
</dbReference>
<protein>
    <submittedName>
        <fullName evidence="3">DUF2861 family protein</fullName>
    </submittedName>
</protein>
<evidence type="ECO:0000313" key="3">
    <source>
        <dbReference type="EMBL" id="UTV30558.1"/>
    </source>
</evidence>
<dbReference type="EMBL" id="CP101509">
    <property type="protein sequence ID" value="UTV30558.1"/>
    <property type="molecule type" value="Genomic_DNA"/>
</dbReference>
<dbReference type="Pfam" id="PF11060">
    <property type="entry name" value="DUF2861"/>
    <property type="match status" value="1"/>
</dbReference>
<evidence type="ECO:0000256" key="2">
    <source>
        <dbReference type="SAM" id="SignalP"/>
    </source>
</evidence>